<evidence type="ECO:0000313" key="1">
    <source>
        <dbReference type="Proteomes" id="UP000887574"/>
    </source>
</evidence>
<protein>
    <submittedName>
        <fullName evidence="2">Uncharacterized protein</fullName>
    </submittedName>
</protein>
<dbReference type="WBParaSite" id="jg3464">
    <property type="protein sequence ID" value="jg3464"/>
    <property type="gene ID" value="jg3464"/>
</dbReference>
<evidence type="ECO:0000313" key="2">
    <source>
        <dbReference type="WBParaSite" id="jg3464"/>
    </source>
</evidence>
<reference evidence="2" key="1">
    <citation type="submission" date="2022-11" db="UniProtKB">
        <authorList>
            <consortium name="WormBaseParasite"/>
        </authorList>
    </citation>
    <scope>IDENTIFICATION</scope>
</reference>
<accession>A0A915E7R7</accession>
<dbReference type="Proteomes" id="UP000887574">
    <property type="component" value="Unplaced"/>
</dbReference>
<sequence>MTAKKCLGSVHLTQPAELPNEISRRRRVAESSSPQEFFSLENFKGVTQGCSQRPTCESVGIASAQLVKCVNSFGKDLSACVLMAIMQPLALTVL</sequence>
<name>A0A915E7R7_9BILA</name>
<organism evidence="1 2">
    <name type="scientific">Ditylenchus dipsaci</name>
    <dbReference type="NCBI Taxonomy" id="166011"/>
    <lineage>
        <taxon>Eukaryota</taxon>
        <taxon>Metazoa</taxon>
        <taxon>Ecdysozoa</taxon>
        <taxon>Nematoda</taxon>
        <taxon>Chromadorea</taxon>
        <taxon>Rhabditida</taxon>
        <taxon>Tylenchina</taxon>
        <taxon>Tylenchomorpha</taxon>
        <taxon>Sphaerularioidea</taxon>
        <taxon>Anguinidae</taxon>
        <taxon>Anguininae</taxon>
        <taxon>Ditylenchus</taxon>
    </lineage>
</organism>
<keyword evidence="1" id="KW-1185">Reference proteome</keyword>
<dbReference type="AlphaFoldDB" id="A0A915E7R7"/>
<proteinExistence type="predicted"/>